<reference evidence="2" key="1">
    <citation type="journal article" date="2020" name="New Phytol.">
        <title>Comparative genomics reveals dynamic genome evolution in host specialist ectomycorrhizal fungi.</title>
        <authorList>
            <person name="Lofgren L.A."/>
            <person name="Nguyen N.H."/>
            <person name="Vilgalys R."/>
            <person name="Ruytinx J."/>
            <person name="Liao H.L."/>
            <person name="Branco S."/>
            <person name="Kuo A."/>
            <person name="LaButti K."/>
            <person name="Lipzen A."/>
            <person name="Andreopoulos W."/>
            <person name="Pangilinan J."/>
            <person name="Riley R."/>
            <person name="Hundley H."/>
            <person name="Na H."/>
            <person name="Barry K."/>
            <person name="Grigoriev I.V."/>
            <person name="Stajich J.E."/>
            <person name="Kennedy P.G."/>
        </authorList>
    </citation>
    <scope>NUCLEOTIDE SEQUENCE</scope>
    <source>
        <strain evidence="2">FC203</strain>
    </source>
</reference>
<dbReference type="InterPro" id="IPR012337">
    <property type="entry name" value="RNaseH-like_sf"/>
</dbReference>
<gene>
    <name evidence="2" type="ORF">F5891DRAFT_963917</name>
</gene>
<dbReference type="SUPFAM" id="SSF53098">
    <property type="entry name" value="Ribonuclease H-like"/>
    <property type="match status" value="1"/>
</dbReference>
<keyword evidence="1" id="KW-0472">Membrane</keyword>
<protein>
    <recommendedName>
        <fullName evidence="4">hAT-like transposase RNase-H fold domain-containing protein</fullName>
    </recommendedName>
</protein>
<evidence type="ECO:0000256" key="1">
    <source>
        <dbReference type="SAM" id="Phobius"/>
    </source>
</evidence>
<sequence length="170" mass="20109">GLWKYELEDNEWEILQQLHDILKILKNTTLYFSRATPNLATVMPAMDHVGNMLMSYLRNKKYLPSIRSAVRLAKKTLNWYYQLTDRSHTYRISMVLHPQHKLLYFKAADWEDNWIQTAEQLVHEEFECSYLSLDADSDLGHEADVLESNGNILMVFFFFSFYLAFVLTQS</sequence>
<feature type="transmembrane region" description="Helical" evidence="1">
    <location>
        <begin position="150"/>
        <end position="168"/>
    </location>
</feature>
<evidence type="ECO:0008006" key="4">
    <source>
        <dbReference type="Google" id="ProtNLM"/>
    </source>
</evidence>
<accession>A0AAD4DS15</accession>
<evidence type="ECO:0000313" key="2">
    <source>
        <dbReference type="EMBL" id="KAG1891917.1"/>
    </source>
</evidence>
<dbReference type="EMBL" id="JABBWK010000117">
    <property type="protein sequence ID" value="KAG1891917.1"/>
    <property type="molecule type" value="Genomic_DNA"/>
</dbReference>
<evidence type="ECO:0000313" key="3">
    <source>
        <dbReference type="Proteomes" id="UP001195769"/>
    </source>
</evidence>
<feature type="non-terminal residue" evidence="2">
    <location>
        <position position="170"/>
    </location>
</feature>
<keyword evidence="1" id="KW-1133">Transmembrane helix</keyword>
<keyword evidence="1" id="KW-0812">Transmembrane</keyword>
<dbReference type="RefSeq" id="XP_041218393.1">
    <property type="nucleotide sequence ID" value="XM_041376056.1"/>
</dbReference>
<name>A0AAD4DS15_9AGAM</name>
<dbReference type="AlphaFoldDB" id="A0AAD4DS15"/>
<comment type="caution">
    <text evidence="2">The sequence shown here is derived from an EMBL/GenBank/DDBJ whole genome shotgun (WGS) entry which is preliminary data.</text>
</comment>
<keyword evidence="3" id="KW-1185">Reference proteome</keyword>
<dbReference type="GeneID" id="64670354"/>
<organism evidence="2 3">
    <name type="scientific">Suillus fuscotomentosus</name>
    <dbReference type="NCBI Taxonomy" id="1912939"/>
    <lineage>
        <taxon>Eukaryota</taxon>
        <taxon>Fungi</taxon>
        <taxon>Dikarya</taxon>
        <taxon>Basidiomycota</taxon>
        <taxon>Agaricomycotina</taxon>
        <taxon>Agaricomycetes</taxon>
        <taxon>Agaricomycetidae</taxon>
        <taxon>Boletales</taxon>
        <taxon>Suillineae</taxon>
        <taxon>Suillaceae</taxon>
        <taxon>Suillus</taxon>
    </lineage>
</organism>
<dbReference type="Proteomes" id="UP001195769">
    <property type="component" value="Unassembled WGS sequence"/>
</dbReference>
<proteinExistence type="predicted"/>